<reference evidence="3 4" key="1">
    <citation type="journal article" date="2016" name="BMC Genomics">
        <title>Comparative genomics reveals Cyclospora cayetanensis possesses coccidia-like metabolism and invasion components but unique surface antigens.</title>
        <authorList>
            <person name="Liu S."/>
            <person name="Wang L."/>
            <person name="Zheng H."/>
            <person name="Xu Z."/>
            <person name="Roellig D.M."/>
            <person name="Li N."/>
            <person name="Frace M.A."/>
            <person name="Tang K."/>
            <person name="Arrowood M.J."/>
            <person name="Moss D.M."/>
            <person name="Zhang L."/>
            <person name="Feng Y."/>
            <person name="Xiao L."/>
        </authorList>
    </citation>
    <scope>NUCLEOTIDE SEQUENCE [LARGE SCALE GENOMIC DNA]</scope>
    <source>
        <strain evidence="3 4">CHN_HEN01</strain>
    </source>
</reference>
<feature type="region of interest" description="Disordered" evidence="1">
    <location>
        <begin position="486"/>
        <end position="505"/>
    </location>
</feature>
<evidence type="ECO:0000313" key="3">
    <source>
        <dbReference type="EMBL" id="OEH77153.1"/>
    </source>
</evidence>
<dbReference type="AlphaFoldDB" id="A0A1D3D140"/>
<feature type="region of interest" description="Disordered" evidence="1">
    <location>
        <begin position="514"/>
        <end position="552"/>
    </location>
</feature>
<dbReference type="Proteomes" id="UP000095192">
    <property type="component" value="Unassembled WGS sequence"/>
</dbReference>
<feature type="compositionally biased region" description="Basic and acidic residues" evidence="1">
    <location>
        <begin position="1"/>
        <end position="20"/>
    </location>
</feature>
<dbReference type="InterPro" id="IPR058917">
    <property type="entry name" value="RESC6_dom"/>
</dbReference>
<keyword evidence="4" id="KW-1185">Reference proteome</keyword>
<evidence type="ECO:0000256" key="1">
    <source>
        <dbReference type="SAM" id="MobiDB-lite"/>
    </source>
</evidence>
<evidence type="ECO:0000313" key="4">
    <source>
        <dbReference type="Proteomes" id="UP000095192"/>
    </source>
</evidence>
<gene>
    <name evidence="3" type="ORF">cyc_01264</name>
</gene>
<dbReference type="EMBL" id="JROU02001196">
    <property type="protein sequence ID" value="OEH77153.1"/>
    <property type="molecule type" value="Genomic_DNA"/>
</dbReference>
<organism evidence="3 4">
    <name type="scientific">Cyclospora cayetanensis</name>
    <dbReference type="NCBI Taxonomy" id="88456"/>
    <lineage>
        <taxon>Eukaryota</taxon>
        <taxon>Sar</taxon>
        <taxon>Alveolata</taxon>
        <taxon>Apicomplexa</taxon>
        <taxon>Conoidasida</taxon>
        <taxon>Coccidia</taxon>
        <taxon>Eucoccidiorida</taxon>
        <taxon>Eimeriorina</taxon>
        <taxon>Eimeriidae</taxon>
        <taxon>Cyclospora</taxon>
    </lineage>
</organism>
<dbReference type="Pfam" id="PF26188">
    <property type="entry name" value="RESC6"/>
    <property type="match status" value="1"/>
</dbReference>
<dbReference type="InParanoid" id="A0A1D3D140"/>
<feature type="domain" description="RNA-editing substrate-binding complex 6 protein" evidence="2">
    <location>
        <begin position="133"/>
        <end position="283"/>
    </location>
</feature>
<proteinExistence type="predicted"/>
<sequence>MRRKEQQKLGTDEFHSESTKRHQVSAVHTPWREAAAAAAATAIQAACKIRLPQQQEAFGNGFLLWLVGVYLCSSSACSSSGGRGGEKSSEGAAAAKSLPPRSLFLWEERESDRHALQFLPLPASSVVMHRRLFSRSLSCRSLQVSLDGSSSLGSEAVVSLLTAFAALQFRDENLLICIQNRLLEIAASLKPKDLANTAHALAKLHVHDTAAFSAIAESLLPRVASLTPMGLSKTATAFTWAELGDTRLLAAVMAQAAARRDAFPALEAINFIRALARVSWKSAQKADMRLADCISSLLGGALQRGIGGVSTELQVQLLESLVALQHYDGVYVHRKLLPALLARLPQPASVTALRRKGDRRLELYARLLRCLCTFPAASPVSLDLLSAILEDLPTAITVSPSLASTAEAIAALHELKCSDYSCFSAAEAALLRDRRQTLQQLRPVHIRDLRKAYEAFGSSGEEAWKELLHFLSRVESALVRAGAALPGNDAQQQPPQEEGERKHQHHVVIAHTYSSAKGHEARKVPLSRGLSVRLPEGELARQESDAPTTSPP</sequence>
<comment type="caution">
    <text evidence="3">The sequence shown here is derived from an EMBL/GenBank/DDBJ whole genome shotgun (WGS) entry which is preliminary data.</text>
</comment>
<protein>
    <recommendedName>
        <fullName evidence="2">RNA-editing substrate-binding complex 6 protein domain-containing protein</fullName>
    </recommendedName>
</protein>
<dbReference type="VEuPathDB" id="ToxoDB:cyc_01264"/>
<feature type="region of interest" description="Disordered" evidence="1">
    <location>
        <begin position="1"/>
        <end position="23"/>
    </location>
</feature>
<accession>A0A1D3D140</accession>
<name>A0A1D3D140_9EIME</name>
<evidence type="ECO:0000259" key="2">
    <source>
        <dbReference type="Pfam" id="PF26188"/>
    </source>
</evidence>
<feature type="compositionally biased region" description="Basic and acidic residues" evidence="1">
    <location>
        <begin position="535"/>
        <end position="544"/>
    </location>
</feature>